<protein>
    <submittedName>
        <fullName evidence="1">Uncharacterized protein</fullName>
    </submittedName>
</protein>
<gene>
    <name evidence="1" type="ORF">DGG96_11875</name>
    <name evidence="2" type="ORF">ELY20_12560</name>
</gene>
<reference evidence="2 4" key="2">
    <citation type="submission" date="2018-12" db="EMBL/GenBank/DDBJ databases">
        <title>Legionella sp,whole genome shotgun sequence.</title>
        <authorList>
            <person name="Wu H."/>
        </authorList>
    </citation>
    <scope>NUCLEOTIDE SEQUENCE [LARGE SCALE GENOMIC DNA]</scope>
    <source>
        <strain evidence="4">km489</strain>
        <strain evidence="2">Km489</strain>
    </source>
</reference>
<dbReference type="EMBL" id="RZGX01000017">
    <property type="protein sequence ID" value="RUR21326.1"/>
    <property type="molecule type" value="Genomic_DNA"/>
</dbReference>
<name>A0A317U509_9GAMM</name>
<evidence type="ECO:0000313" key="2">
    <source>
        <dbReference type="EMBL" id="RUR21326.1"/>
    </source>
</evidence>
<organism evidence="1 3">
    <name type="scientific">Legionella qingyii</name>
    <dbReference type="NCBI Taxonomy" id="2184757"/>
    <lineage>
        <taxon>Bacteria</taxon>
        <taxon>Pseudomonadati</taxon>
        <taxon>Pseudomonadota</taxon>
        <taxon>Gammaproteobacteria</taxon>
        <taxon>Legionellales</taxon>
        <taxon>Legionellaceae</taxon>
        <taxon>Legionella</taxon>
    </lineage>
</organism>
<accession>A0A317U509</accession>
<dbReference type="RefSeq" id="WP_110142878.1">
    <property type="nucleotide sequence ID" value="NZ_QHJG01000018.1"/>
</dbReference>
<evidence type="ECO:0000313" key="1">
    <source>
        <dbReference type="EMBL" id="PWY55470.1"/>
    </source>
</evidence>
<dbReference type="AlphaFoldDB" id="A0A317U509"/>
<evidence type="ECO:0000313" key="4">
    <source>
        <dbReference type="Proteomes" id="UP000287374"/>
    </source>
</evidence>
<dbReference type="OrthoDB" id="5650359at2"/>
<dbReference type="Proteomes" id="UP000287374">
    <property type="component" value="Unassembled WGS sequence"/>
</dbReference>
<reference evidence="1 3" key="1">
    <citation type="submission" date="2018-05" db="EMBL/GenBank/DDBJ databases">
        <title>Legionella qingyii sp.nov., whole genome shotgun sequence.</title>
        <authorList>
            <person name="Wu H."/>
            <person name="Zhu Q."/>
            <person name="Hu C."/>
        </authorList>
    </citation>
    <scope>NUCLEOTIDE SEQUENCE [LARGE SCALE GENOMIC DNA]</scope>
    <source>
        <strain evidence="1 3">HEB18</strain>
    </source>
</reference>
<sequence>MHLLSREEFVAIGTEAILNTRKKITIGNQKSGYVKYHREIKENNYISKNVRAHLISSTEEEYMFRHDLIEHVGLGNCHELADYLLVEVGKEITRKGAKARIRIVSSVKYDHVYLEIMIRLKGEKDYSLWEVDAWDPRIIDISTRPDGSIKNHESLLYGYSANTQNSVYTDQINYNRRYTFFNAIPKPALGSPPDGSATPEREILDKHSKVYDDYTLEESMETGMFDTSGDIHYLQKVSSWQQLI</sequence>
<evidence type="ECO:0000313" key="3">
    <source>
        <dbReference type="Proteomes" id="UP000247152"/>
    </source>
</evidence>
<comment type="caution">
    <text evidence="1">The sequence shown here is derived from an EMBL/GenBank/DDBJ whole genome shotgun (WGS) entry which is preliminary data.</text>
</comment>
<proteinExistence type="predicted"/>
<dbReference type="EMBL" id="QHJG01000018">
    <property type="protein sequence ID" value="PWY55470.1"/>
    <property type="molecule type" value="Genomic_DNA"/>
</dbReference>
<dbReference type="Proteomes" id="UP000247152">
    <property type="component" value="Unassembled WGS sequence"/>
</dbReference>
<keyword evidence="4" id="KW-1185">Reference proteome</keyword>